<protein>
    <submittedName>
        <fullName evidence="1">Uncharacterized protein</fullName>
    </submittedName>
</protein>
<organism evidence="1 2">
    <name type="scientific">Paenibacillus kyungheensis</name>
    <dbReference type="NCBI Taxonomy" id="1452732"/>
    <lineage>
        <taxon>Bacteria</taxon>
        <taxon>Bacillati</taxon>
        <taxon>Bacillota</taxon>
        <taxon>Bacilli</taxon>
        <taxon>Bacillales</taxon>
        <taxon>Paenibacillaceae</taxon>
        <taxon>Paenibacillus</taxon>
    </lineage>
</organism>
<name>A0AAX3LW51_9BACL</name>
<evidence type="ECO:0000313" key="2">
    <source>
        <dbReference type="Proteomes" id="UP001220509"/>
    </source>
</evidence>
<reference evidence="1 2" key="1">
    <citation type="submission" date="2023-02" db="EMBL/GenBank/DDBJ databases">
        <title>Genome sequence of Paenibacillus kyungheensis KACC 18744.</title>
        <authorList>
            <person name="Kim S."/>
            <person name="Heo J."/>
            <person name="Kwon S.-W."/>
        </authorList>
    </citation>
    <scope>NUCLEOTIDE SEQUENCE [LARGE SCALE GENOMIC DNA]</scope>
    <source>
        <strain evidence="1 2">KACC 18744</strain>
    </source>
</reference>
<dbReference type="EMBL" id="CP117416">
    <property type="protein sequence ID" value="WCT54116.1"/>
    <property type="molecule type" value="Genomic_DNA"/>
</dbReference>
<evidence type="ECO:0000313" key="1">
    <source>
        <dbReference type="EMBL" id="WCT54116.1"/>
    </source>
</evidence>
<dbReference type="RefSeq" id="WP_273612662.1">
    <property type="nucleotide sequence ID" value="NZ_CP117416.1"/>
</dbReference>
<dbReference type="Proteomes" id="UP001220509">
    <property type="component" value="Chromosome"/>
</dbReference>
<dbReference type="KEGG" id="pka:PQ456_12970"/>
<dbReference type="AlphaFoldDB" id="A0AAX3LW51"/>
<gene>
    <name evidence="1" type="ORF">PQ456_12970</name>
</gene>
<keyword evidence="2" id="KW-1185">Reference proteome</keyword>
<proteinExistence type="predicted"/>
<sequence length="156" mass="18323">MSWIESAVIRAQEEKAENAKAFSYSLKIHEHFLEHCENLWMKFSTILEEIKKHFKEDCSIQKDENQLVITIALVVITITVVKKNVREHYYGEADLKYKCSHDSGKPKLAVELLYLNPTEHPVWMYKVLQGKEEIEVAFSEVEAEHVIKTALWRYVQ</sequence>
<accession>A0AAX3LW51</accession>